<gene>
    <name evidence="3" type="ORF">OKA104_LOCUS29232</name>
    <name evidence="2" type="ORF">VCS650_LOCUS35368</name>
</gene>
<accession>A0A815JCR7</accession>
<dbReference type="Proteomes" id="UP000663891">
    <property type="component" value="Unassembled WGS sequence"/>
</dbReference>
<dbReference type="InterPro" id="IPR051026">
    <property type="entry name" value="PI/PC_transfer"/>
</dbReference>
<dbReference type="SUPFAM" id="SSF46938">
    <property type="entry name" value="CRAL/TRIO N-terminal domain"/>
    <property type="match status" value="1"/>
</dbReference>
<sequence length="292" mass="34611">MTDFKIEILTADQQEKFRTVHQQLQNDYTSYLDYKLNKLNLPDPTENYLSKNDYLNEEENEWKFMIHRYLRARKWNVTHTLKSIRDTIQWRQENNVDRILLDTPQEDIDLSKQYAPYANHGFTRQHNPIYIEKTGRVKLNKCLERFPLDQLVKGHIYLQEFNCRRARQKSRECGQHVETIVTIMDFDGLELMTGRRALPLLKQILNIDNNHYPERMGQAFLLNTPRFFPVLWNMCKSFVDPVTASKVFVLKKNEEASILLQHIDSNQLPQEYQGTCQSCPTAPNCVPVYELP</sequence>
<dbReference type="AlphaFoldDB" id="A0A815JCR7"/>
<evidence type="ECO:0000313" key="4">
    <source>
        <dbReference type="Proteomes" id="UP000663891"/>
    </source>
</evidence>
<organism evidence="2 4">
    <name type="scientific">Adineta steineri</name>
    <dbReference type="NCBI Taxonomy" id="433720"/>
    <lineage>
        <taxon>Eukaryota</taxon>
        <taxon>Metazoa</taxon>
        <taxon>Spiralia</taxon>
        <taxon>Gnathifera</taxon>
        <taxon>Rotifera</taxon>
        <taxon>Eurotatoria</taxon>
        <taxon>Bdelloidea</taxon>
        <taxon>Adinetida</taxon>
        <taxon>Adinetidae</taxon>
        <taxon>Adineta</taxon>
    </lineage>
</organism>
<dbReference type="InterPro" id="IPR036865">
    <property type="entry name" value="CRAL-TRIO_dom_sf"/>
</dbReference>
<dbReference type="Pfam" id="PF03765">
    <property type="entry name" value="CRAL_TRIO_N"/>
    <property type="match status" value="1"/>
</dbReference>
<name>A0A815JCR7_9BILA</name>
<dbReference type="InterPro" id="IPR036273">
    <property type="entry name" value="CRAL/TRIO_N_dom_sf"/>
</dbReference>
<dbReference type="PANTHER" id="PTHR45657">
    <property type="entry name" value="CRAL-TRIO DOMAIN-CONTAINING PROTEIN YKL091C-RELATED"/>
    <property type="match status" value="1"/>
</dbReference>
<dbReference type="InterPro" id="IPR001251">
    <property type="entry name" value="CRAL-TRIO_dom"/>
</dbReference>
<dbReference type="EMBL" id="CAJOAY010002949">
    <property type="protein sequence ID" value="CAF3991341.1"/>
    <property type="molecule type" value="Genomic_DNA"/>
</dbReference>
<proteinExistence type="predicted"/>
<dbReference type="Pfam" id="PF00650">
    <property type="entry name" value="CRAL_TRIO"/>
    <property type="match status" value="1"/>
</dbReference>
<dbReference type="SUPFAM" id="SSF52087">
    <property type="entry name" value="CRAL/TRIO domain"/>
    <property type="match status" value="1"/>
</dbReference>
<evidence type="ECO:0000313" key="3">
    <source>
        <dbReference type="EMBL" id="CAF3991341.1"/>
    </source>
</evidence>
<comment type="caution">
    <text evidence="2">The sequence shown here is derived from an EMBL/GenBank/DDBJ whole genome shotgun (WGS) entry which is preliminary data.</text>
</comment>
<evidence type="ECO:0000259" key="1">
    <source>
        <dbReference type="PROSITE" id="PS50191"/>
    </source>
</evidence>
<dbReference type="InterPro" id="IPR011074">
    <property type="entry name" value="CRAL/TRIO_N_dom"/>
</dbReference>
<dbReference type="Proteomes" id="UP000663881">
    <property type="component" value="Unassembled WGS sequence"/>
</dbReference>
<dbReference type="Gene3D" id="3.40.525.10">
    <property type="entry name" value="CRAL-TRIO lipid binding domain"/>
    <property type="match status" value="1"/>
</dbReference>
<protein>
    <recommendedName>
        <fullName evidence="1">CRAL-TRIO domain-containing protein</fullName>
    </recommendedName>
</protein>
<dbReference type="SMART" id="SM00516">
    <property type="entry name" value="SEC14"/>
    <property type="match status" value="1"/>
</dbReference>
<reference evidence="2" key="1">
    <citation type="submission" date="2021-02" db="EMBL/GenBank/DDBJ databases">
        <authorList>
            <person name="Nowell W R."/>
        </authorList>
    </citation>
    <scope>NUCLEOTIDE SEQUENCE</scope>
</reference>
<feature type="domain" description="CRAL-TRIO" evidence="1">
    <location>
        <begin position="107"/>
        <end position="280"/>
    </location>
</feature>
<dbReference type="OrthoDB" id="1434354at2759"/>
<dbReference type="PANTHER" id="PTHR45657:SF1">
    <property type="entry name" value="CRAL-TRIO DOMAIN-CONTAINING PROTEIN YKL091C-RELATED"/>
    <property type="match status" value="1"/>
</dbReference>
<evidence type="ECO:0000313" key="2">
    <source>
        <dbReference type="EMBL" id="CAF1380343.1"/>
    </source>
</evidence>
<dbReference type="PROSITE" id="PS50191">
    <property type="entry name" value="CRAL_TRIO"/>
    <property type="match status" value="1"/>
</dbReference>
<dbReference type="EMBL" id="CAJNON010000797">
    <property type="protein sequence ID" value="CAF1380343.1"/>
    <property type="molecule type" value="Genomic_DNA"/>
</dbReference>
<dbReference type="CDD" id="cd00170">
    <property type="entry name" value="SEC14"/>
    <property type="match status" value="1"/>
</dbReference>